<gene>
    <name evidence="4" type="ORF">IFO67_10630</name>
</gene>
<dbReference type="InterPro" id="IPR036188">
    <property type="entry name" value="FAD/NAD-bd_sf"/>
</dbReference>
<name>A0ABR9BAW2_9RHOO</name>
<dbReference type="InterPro" id="IPR006076">
    <property type="entry name" value="FAD-dep_OxRdtase"/>
</dbReference>
<evidence type="ECO:0000313" key="5">
    <source>
        <dbReference type="Proteomes" id="UP000603602"/>
    </source>
</evidence>
<keyword evidence="2" id="KW-0560">Oxidoreductase</keyword>
<proteinExistence type="inferred from homology"/>
<dbReference type="NCBIfam" id="NF001933">
    <property type="entry name" value="PRK00711.1"/>
    <property type="match status" value="1"/>
</dbReference>
<keyword evidence="5" id="KW-1185">Reference proteome</keyword>
<accession>A0ABR9BAW2</accession>
<dbReference type="Proteomes" id="UP000603602">
    <property type="component" value="Unassembled WGS sequence"/>
</dbReference>
<comment type="similarity">
    <text evidence="1">Belongs to the DadA oxidoreductase family.</text>
</comment>
<evidence type="ECO:0000313" key="4">
    <source>
        <dbReference type="EMBL" id="MBD8503336.1"/>
    </source>
</evidence>
<organism evidence="4 5">
    <name type="scientific">Thauera sedimentorum</name>
    <dbReference type="NCBI Taxonomy" id="2767595"/>
    <lineage>
        <taxon>Bacteria</taxon>
        <taxon>Pseudomonadati</taxon>
        <taxon>Pseudomonadota</taxon>
        <taxon>Betaproteobacteria</taxon>
        <taxon>Rhodocyclales</taxon>
        <taxon>Zoogloeaceae</taxon>
        <taxon>Thauera</taxon>
    </lineage>
</organism>
<dbReference type="EMBL" id="JACYTO010000002">
    <property type="protein sequence ID" value="MBD8503336.1"/>
    <property type="molecule type" value="Genomic_DNA"/>
</dbReference>
<dbReference type="SUPFAM" id="SSF51905">
    <property type="entry name" value="FAD/NAD(P)-binding domain"/>
    <property type="match status" value="1"/>
</dbReference>
<dbReference type="SUPFAM" id="SSF54373">
    <property type="entry name" value="FAD-linked reductases, C-terminal domain"/>
    <property type="match status" value="1"/>
</dbReference>
<dbReference type="RefSeq" id="WP_187718181.1">
    <property type="nucleotide sequence ID" value="NZ_JACTAH010000002.1"/>
</dbReference>
<dbReference type="Gene3D" id="3.50.50.60">
    <property type="entry name" value="FAD/NAD(P)-binding domain"/>
    <property type="match status" value="2"/>
</dbReference>
<dbReference type="Pfam" id="PF01266">
    <property type="entry name" value="DAO"/>
    <property type="match status" value="1"/>
</dbReference>
<evidence type="ECO:0000256" key="2">
    <source>
        <dbReference type="ARBA" id="ARBA00023002"/>
    </source>
</evidence>
<evidence type="ECO:0000259" key="3">
    <source>
        <dbReference type="Pfam" id="PF01266"/>
    </source>
</evidence>
<comment type="caution">
    <text evidence="4">The sequence shown here is derived from an EMBL/GenBank/DDBJ whole genome shotgun (WGS) entry which is preliminary data.</text>
</comment>
<dbReference type="PANTHER" id="PTHR13847:SF280">
    <property type="entry name" value="D-AMINO ACID DEHYDROGENASE"/>
    <property type="match status" value="1"/>
</dbReference>
<dbReference type="PANTHER" id="PTHR13847">
    <property type="entry name" value="SARCOSINE DEHYDROGENASE-RELATED"/>
    <property type="match status" value="1"/>
</dbReference>
<sequence length="433" mass="45545">MDIVVIGAGIVGLTTAWALREDGHRVTVVERAPVVGSGTSQGNGGQLSYRYIAPLADPDILAKIPAWMLGRDAPVRFRPRFDPAQWRWIADFLRACNGHDKLRSVAALLPLALYSQRMIHELVEHHGFAFDYRRNGKLVVYRDPKSFASARALLASQPELASEQAALDAAGCVDAEPALAGLRGQIVGGILTRSEEAGDCHKLCLALAEGLQQGENPARLLLGHAVDELVVRGGRLAALALRTPDGETVELPAAACVLANGVGAPALAARCAIDLPVYPLKGYSISAPVRDAAAAPALSVTDFQRKIVYARLGGHLRVAGMADIVGHDEGISAKRIATLVRETRETFGAGVDLTNIAPWAGLRPATPTGRPILGTSGVPGLWLNVGHGALGFTLASGCARIVADRIAGREPAVPDDEFALSAARPGGARRQCA</sequence>
<feature type="domain" description="FAD dependent oxidoreductase" evidence="3">
    <location>
        <begin position="2"/>
        <end position="405"/>
    </location>
</feature>
<reference evidence="5" key="1">
    <citation type="submission" date="2023-07" db="EMBL/GenBank/DDBJ databases">
        <title>Thauera sp. CAU 1555 isolated from sand of Yaerae Beach.</title>
        <authorList>
            <person name="Kim W."/>
        </authorList>
    </citation>
    <scope>NUCLEOTIDE SEQUENCE [LARGE SCALE GENOMIC DNA]</scope>
    <source>
        <strain evidence="5">CAU 1555</strain>
    </source>
</reference>
<protein>
    <submittedName>
        <fullName evidence="4">D-amino acid dehydrogenase</fullName>
    </submittedName>
</protein>
<evidence type="ECO:0000256" key="1">
    <source>
        <dbReference type="ARBA" id="ARBA00009410"/>
    </source>
</evidence>
<dbReference type="Gene3D" id="3.30.9.10">
    <property type="entry name" value="D-Amino Acid Oxidase, subunit A, domain 2"/>
    <property type="match status" value="1"/>
</dbReference>